<protein>
    <submittedName>
        <fullName evidence="1">Uncharacterized protein</fullName>
    </submittedName>
</protein>
<gene>
    <name evidence="1" type="ORF">B1756_17940</name>
</gene>
<dbReference type="AlphaFoldDB" id="A0A2Z2I134"/>
<evidence type="ECO:0000313" key="2">
    <source>
        <dbReference type="Proteomes" id="UP000250088"/>
    </source>
</evidence>
<accession>A0A2Z2I134</accession>
<dbReference type="GeneID" id="32895995"/>
<organism evidence="1 2">
    <name type="scientific">Natrarchaeobaculum aegyptiacum</name>
    <dbReference type="NCBI Taxonomy" id="745377"/>
    <lineage>
        <taxon>Archaea</taxon>
        <taxon>Methanobacteriati</taxon>
        <taxon>Methanobacteriota</taxon>
        <taxon>Stenosarchaea group</taxon>
        <taxon>Halobacteria</taxon>
        <taxon>Halobacteriales</taxon>
        <taxon>Natrialbaceae</taxon>
        <taxon>Natrarchaeobaculum</taxon>
    </lineage>
</organism>
<keyword evidence="2" id="KW-1185">Reference proteome</keyword>
<dbReference type="RefSeq" id="WP_086889784.1">
    <property type="nucleotide sequence ID" value="NZ_CP019893.1"/>
</dbReference>
<evidence type="ECO:0000313" key="1">
    <source>
        <dbReference type="EMBL" id="ARS91414.1"/>
    </source>
</evidence>
<dbReference type="KEGG" id="naj:B1756_17940"/>
<dbReference type="Proteomes" id="UP000250088">
    <property type="component" value="Chromosome"/>
</dbReference>
<proteinExistence type="predicted"/>
<dbReference type="EMBL" id="CP019893">
    <property type="protein sequence ID" value="ARS91414.1"/>
    <property type="molecule type" value="Genomic_DNA"/>
</dbReference>
<sequence>MSLPYGSPEDVSTIEASEEIVAAQEARAELLIDGPAPPTSSIVATMREHGVSASRAARGILGYVDLGESAEVEA</sequence>
<reference evidence="2" key="1">
    <citation type="submission" date="2017-02" db="EMBL/GenBank/DDBJ databases">
        <title>Natronthermophilus aegyptiacus gen. nov.,sp. nov., an aerobic, extremely halophilic alkalithermophilic archaeon isolated from the athalassohaline Wadi An Natrun, Egypt.</title>
        <authorList>
            <person name="Zhao B."/>
        </authorList>
    </citation>
    <scope>NUCLEOTIDE SEQUENCE [LARGE SCALE GENOMIC DNA]</scope>
    <source>
        <strain evidence="2">JW/NM-HA 15</strain>
    </source>
</reference>
<name>A0A2Z2I134_9EURY</name>